<dbReference type="InterPro" id="IPR050920">
    <property type="entry name" value="Nematode_rcpt-like_delta"/>
</dbReference>
<evidence type="ECO:0000256" key="2">
    <source>
        <dbReference type="ARBA" id="ARBA00009166"/>
    </source>
</evidence>
<comment type="similarity">
    <text evidence="2">Belongs to the nematode receptor-like protein srd family.</text>
</comment>
<dbReference type="PANTHER" id="PTHR22945">
    <property type="entry name" value="SERPENTINE RECEPTOR, CLASS D DELTA"/>
    <property type="match status" value="1"/>
</dbReference>
<dbReference type="Pfam" id="PF10317">
    <property type="entry name" value="7TM_GPCR_Srd"/>
    <property type="match status" value="1"/>
</dbReference>
<evidence type="ECO:0000256" key="5">
    <source>
        <dbReference type="ARBA" id="ARBA00023136"/>
    </source>
</evidence>
<dbReference type="GO" id="GO:0016020">
    <property type="term" value="C:membrane"/>
    <property type="evidence" value="ECO:0007669"/>
    <property type="project" value="UniProtKB-SubCell"/>
</dbReference>
<evidence type="ECO:0000256" key="4">
    <source>
        <dbReference type="ARBA" id="ARBA00022989"/>
    </source>
</evidence>
<dbReference type="EMBL" id="BTRK01000002">
    <property type="protein sequence ID" value="GMR37981.1"/>
    <property type="molecule type" value="Genomic_DNA"/>
</dbReference>
<proteinExistence type="inferred from homology"/>
<sequence length="207" mass="23518">FRSRILSSLHQQSGKLSEKSRKMHGKFVSTLPFVQVIAVLTFFLGFFDIFHHPAVESSTTMWSLESFIVAIHFSIATLSISLTLLLLFVVFRHTPKQFSTFGIMIKFHAFFDFYDALGGSTEMLRALPTFWSFCMPIFWFDEARRRLLLGVIGLFSSFTVNFQSLTILASFVFRLMTVQGNTPTRAHAIGLLSLTLPIPIIIMVSSF</sequence>
<keyword evidence="3 6" id="KW-0812">Transmembrane</keyword>
<reference evidence="8" key="1">
    <citation type="submission" date="2022-10" db="EMBL/GenBank/DDBJ databases">
        <title>Genome assembly of Pristionchus species.</title>
        <authorList>
            <person name="Yoshida K."/>
            <person name="Sommer R.J."/>
        </authorList>
    </citation>
    <scope>NUCLEOTIDE SEQUENCE [LARGE SCALE GENOMIC DNA]</scope>
    <source>
        <strain evidence="8">RS5460</strain>
    </source>
</reference>
<feature type="transmembrane region" description="Helical" evidence="6">
    <location>
        <begin position="27"/>
        <end position="47"/>
    </location>
</feature>
<keyword evidence="4 6" id="KW-1133">Transmembrane helix</keyword>
<evidence type="ECO:0000256" key="6">
    <source>
        <dbReference type="SAM" id="Phobius"/>
    </source>
</evidence>
<feature type="transmembrane region" description="Helical" evidence="6">
    <location>
        <begin position="147"/>
        <end position="173"/>
    </location>
</feature>
<protein>
    <recommendedName>
        <fullName evidence="9">G protein-coupled receptor</fullName>
    </recommendedName>
</protein>
<keyword evidence="5 6" id="KW-0472">Membrane</keyword>
<name>A0AAN4ZC19_9BILA</name>
<evidence type="ECO:0008006" key="9">
    <source>
        <dbReference type="Google" id="ProtNLM"/>
    </source>
</evidence>
<evidence type="ECO:0000313" key="7">
    <source>
        <dbReference type="EMBL" id="GMR37981.1"/>
    </source>
</evidence>
<dbReference type="PANTHER" id="PTHR22945:SF40">
    <property type="entry name" value="SERPENTINE RECEPTOR, CLASS D (DELTA)-RELATED"/>
    <property type="match status" value="1"/>
</dbReference>
<evidence type="ECO:0000256" key="3">
    <source>
        <dbReference type="ARBA" id="ARBA00022692"/>
    </source>
</evidence>
<accession>A0AAN4ZC19</accession>
<comment type="subcellular location">
    <subcellularLocation>
        <location evidence="1">Membrane</location>
        <topology evidence="1">Multi-pass membrane protein</topology>
    </subcellularLocation>
</comment>
<dbReference type="InterPro" id="IPR019421">
    <property type="entry name" value="7TM_GPCR_serpentine_rcpt_Srd"/>
</dbReference>
<keyword evidence="8" id="KW-1185">Reference proteome</keyword>
<feature type="transmembrane region" description="Helical" evidence="6">
    <location>
        <begin position="185"/>
        <end position="204"/>
    </location>
</feature>
<organism evidence="7 8">
    <name type="scientific">Pristionchus mayeri</name>
    <dbReference type="NCBI Taxonomy" id="1317129"/>
    <lineage>
        <taxon>Eukaryota</taxon>
        <taxon>Metazoa</taxon>
        <taxon>Ecdysozoa</taxon>
        <taxon>Nematoda</taxon>
        <taxon>Chromadorea</taxon>
        <taxon>Rhabditida</taxon>
        <taxon>Rhabditina</taxon>
        <taxon>Diplogasteromorpha</taxon>
        <taxon>Diplogasteroidea</taxon>
        <taxon>Neodiplogasteridae</taxon>
        <taxon>Pristionchus</taxon>
    </lineage>
</organism>
<comment type="caution">
    <text evidence="7">The sequence shown here is derived from an EMBL/GenBank/DDBJ whole genome shotgun (WGS) entry which is preliminary data.</text>
</comment>
<evidence type="ECO:0000313" key="8">
    <source>
        <dbReference type="Proteomes" id="UP001328107"/>
    </source>
</evidence>
<feature type="non-terminal residue" evidence="7">
    <location>
        <position position="1"/>
    </location>
</feature>
<feature type="transmembrane region" description="Helical" evidence="6">
    <location>
        <begin position="67"/>
        <end position="91"/>
    </location>
</feature>
<gene>
    <name evidence="7" type="ORF">PMAYCL1PPCAC_08176</name>
</gene>
<evidence type="ECO:0000256" key="1">
    <source>
        <dbReference type="ARBA" id="ARBA00004141"/>
    </source>
</evidence>
<dbReference type="Proteomes" id="UP001328107">
    <property type="component" value="Unassembled WGS sequence"/>
</dbReference>
<dbReference type="AlphaFoldDB" id="A0AAN4ZC19"/>